<dbReference type="GO" id="GO:1904841">
    <property type="term" value="F:TORC2 complex binding"/>
    <property type="evidence" value="ECO:0007669"/>
    <property type="project" value="Ensembl"/>
</dbReference>
<keyword evidence="6" id="KW-0418">Kinase</keyword>
<dbReference type="FunFam" id="1.10.510.10:FF:000713">
    <property type="entry name" value="Non-specific serine/threonine protein kinase"/>
    <property type="match status" value="1"/>
</dbReference>
<dbReference type="GO" id="GO:0045861">
    <property type="term" value="P:negative regulation of proteolysis"/>
    <property type="evidence" value="ECO:0007669"/>
    <property type="project" value="Ensembl"/>
</dbReference>
<dbReference type="GO" id="GO:0070141">
    <property type="term" value="P:response to UV-A"/>
    <property type="evidence" value="ECO:0007669"/>
    <property type="project" value="Ensembl"/>
</dbReference>
<dbReference type="InterPro" id="IPR039026">
    <property type="entry name" value="PH_PKB"/>
</dbReference>
<dbReference type="GO" id="GO:0036316">
    <property type="term" value="P:SREBP-SCAP complex retention in endoplasmic reticulum"/>
    <property type="evidence" value="ECO:0007669"/>
    <property type="project" value="Ensembl"/>
</dbReference>
<dbReference type="GO" id="GO:0070979">
    <property type="term" value="P:protein K11-linked ubiquitination"/>
    <property type="evidence" value="ECO:0007669"/>
    <property type="project" value="Ensembl"/>
</dbReference>
<dbReference type="GO" id="GO:0043001">
    <property type="term" value="P:Golgi to plasma membrane protein transport"/>
    <property type="evidence" value="ECO:0007669"/>
    <property type="project" value="Ensembl"/>
</dbReference>
<dbReference type="GO" id="GO:0071364">
    <property type="term" value="P:cellular response to epidermal growth factor stimulus"/>
    <property type="evidence" value="ECO:0007669"/>
    <property type="project" value="Ensembl"/>
</dbReference>
<dbReference type="GO" id="GO:0045542">
    <property type="term" value="P:positive regulation of cholesterol biosynthetic process"/>
    <property type="evidence" value="ECO:0007669"/>
    <property type="project" value="Ensembl"/>
</dbReference>
<dbReference type="GO" id="GO:0031999">
    <property type="term" value="P:negative regulation of fatty acid beta-oxidation"/>
    <property type="evidence" value="ECO:0007669"/>
    <property type="project" value="Ensembl"/>
</dbReference>
<dbReference type="GO" id="GO:0038202">
    <property type="term" value="P:TORC1 signaling"/>
    <property type="evidence" value="ECO:0007669"/>
    <property type="project" value="Ensembl"/>
</dbReference>
<dbReference type="GO" id="GO:0005524">
    <property type="term" value="F:ATP binding"/>
    <property type="evidence" value="ECO:0007669"/>
    <property type="project" value="UniProtKB-UniRule"/>
</dbReference>
<dbReference type="GO" id="GO:0051604">
    <property type="term" value="P:protein maturation"/>
    <property type="evidence" value="ECO:0007669"/>
    <property type="project" value="Ensembl"/>
</dbReference>
<dbReference type="GO" id="GO:0034122">
    <property type="term" value="P:negative regulation of toll-like receptor signaling pathway"/>
    <property type="evidence" value="ECO:0007669"/>
    <property type="project" value="Ensembl"/>
</dbReference>
<proteinExistence type="inferred from homology"/>
<dbReference type="GO" id="GO:1902018">
    <property type="term" value="P:negative regulation of cilium assembly"/>
    <property type="evidence" value="ECO:0007669"/>
    <property type="project" value="Ensembl"/>
</dbReference>
<dbReference type="GO" id="GO:1905552">
    <property type="term" value="P:positive regulation of protein localization to endoplasmic reticulum"/>
    <property type="evidence" value="ECO:0007669"/>
    <property type="project" value="Ensembl"/>
</dbReference>
<dbReference type="GO" id="GO:1900182">
    <property type="term" value="P:positive regulation of protein localization to nucleus"/>
    <property type="evidence" value="ECO:0007669"/>
    <property type="project" value="Ensembl"/>
</dbReference>
<dbReference type="GO" id="GO:0005654">
    <property type="term" value="C:nucleoplasm"/>
    <property type="evidence" value="ECO:0007669"/>
    <property type="project" value="Ensembl"/>
</dbReference>
<dbReference type="GO" id="GO:1905786">
    <property type="term" value="P:positive regulation of anaphase-promoting complex-dependent catabolic process"/>
    <property type="evidence" value="ECO:0007669"/>
    <property type="project" value="Ensembl"/>
</dbReference>
<dbReference type="Pfam" id="PF00169">
    <property type="entry name" value="PH"/>
    <property type="match status" value="1"/>
</dbReference>
<dbReference type="GO" id="GO:1903038">
    <property type="term" value="P:negative regulation of leukocyte cell-cell adhesion"/>
    <property type="evidence" value="ECO:0007669"/>
    <property type="project" value="Ensembl"/>
</dbReference>
<dbReference type="GO" id="GO:0006924">
    <property type="term" value="P:activation-induced cell death of T cells"/>
    <property type="evidence" value="ECO:0007669"/>
    <property type="project" value="Ensembl"/>
</dbReference>
<reference evidence="13" key="2">
    <citation type="submission" date="2025-09" db="UniProtKB">
        <authorList>
            <consortium name="Ensembl"/>
        </authorList>
    </citation>
    <scope>IDENTIFICATION</scope>
</reference>
<dbReference type="GO" id="GO:0010507">
    <property type="term" value="P:negative regulation of autophagy"/>
    <property type="evidence" value="ECO:0007669"/>
    <property type="project" value="Ensembl"/>
</dbReference>
<dbReference type="GO" id="GO:0003376">
    <property type="term" value="P:sphingosine-1-phosphate receptor signaling pathway"/>
    <property type="evidence" value="ECO:0007669"/>
    <property type="project" value="Ensembl"/>
</dbReference>
<dbReference type="GO" id="GO:0045948">
    <property type="term" value="P:positive regulation of translational initiation"/>
    <property type="evidence" value="ECO:0007669"/>
    <property type="project" value="Ensembl"/>
</dbReference>
<dbReference type="GO" id="GO:0042803">
    <property type="term" value="F:protein homodimerization activity"/>
    <property type="evidence" value="ECO:0007669"/>
    <property type="project" value="Ensembl"/>
</dbReference>
<evidence type="ECO:0000259" key="11">
    <source>
        <dbReference type="PROSITE" id="PS50003"/>
    </source>
</evidence>
<dbReference type="GO" id="GO:0085020">
    <property type="term" value="P:protein K6-linked ubiquitination"/>
    <property type="evidence" value="ECO:0007669"/>
    <property type="project" value="Ensembl"/>
</dbReference>
<feature type="domain" description="Protein kinase" evidence="12">
    <location>
        <begin position="152"/>
        <end position="459"/>
    </location>
</feature>
<dbReference type="GO" id="GO:0045944">
    <property type="term" value="P:positive regulation of transcription by RNA polymerase II"/>
    <property type="evidence" value="ECO:0007669"/>
    <property type="project" value="Ensembl"/>
</dbReference>
<dbReference type="GO" id="GO:0019900">
    <property type="term" value="F:kinase binding"/>
    <property type="evidence" value="ECO:0007669"/>
    <property type="project" value="Ensembl"/>
</dbReference>
<dbReference type="GO" id="GO:0031145">
    <property type="term" value="P:anaphase-promoting complex-dependent catabolic process"/>
    <property type="evidence" value="ECO:0007669"/>
    <property type="project" value="Ensembl"/>
</dbReference>
<dbReference type="GO" id="GO:1900087">
    <property type="term" value="P:positive regulation of G1/S transition of mitotic cell cycle"/>
    <property type="evidence" value="ECO:0007669"/>
    <property type="project" value="Ensembl"/>
</dbReference>
<dbReference type="GO" id="GO:0036064">
    <property type="term" value="C:ciliary basal body"/>
    <property type="evidence" value="ECO:0007669"/>
    <property type="project" value="Ensembl"/>
</dbReference>
<dbReference type="SUPFAM" id="SSF50729">
    <property type="entry name" value="PH domain-like"/>
    <property type="match status" value="1"/>
</dbReference>
<evidence type="ECO:0000313" key="14">
    <source>
        <dbReference type="Proteomes" id="UP000694406"/>
    </source>
</evidence>
<evidence type="ECO:0000256" key="8">
    <source>
        <dbReference type="PROSITE-ProRule" id="PRU10141"/>
    </source>
</evidence>
<dbReference type="GO" id="GO:0043536">
    <property type="term" value="P:positive regulation of blood vessel endothelial cell migration"/>
    <property type="evidence" value="ECO:0007669"/>
    <property type="project" value="Ensembl"/>
</dbReference>
<evidence type="ECO:0000259" key="12">
    <source>
        <dbReference type="PROSITE" id="PS50011"/>
    </source>
</evidence>
<dbReference type="GO" id="GO:0004674">
    <property type="term" value="F:protein serine/threonine kinase activity"/>
    <property type="evidence" value="ECO:0007669"/>
    <property type="project" value="UniProtKB-KW"/>
</dbReference>
<dbReference type="GO" id="GO:0004712">
    <property type="term" value="F:protein serine/threonine/tyrosine kinase activity"/>
    <property type="evidence" value="ECO:0007669"/>
    <property type="project" value="Ensembl"/>
</dbReference>
<dbReference type="GO" id="GO:0072655">
    <property type="term" value="P:establishment of protein localization to mitochondrion"/>
    <property type="evidence" value="ECO:0007669"/>
    <property type="project" value="Ensembl"/>
</dbReference>
<dbReference type="PROSITE" id="PS50011">
    <property type="entry name" value="PROTEIN_KINASE_DOM"/>
    <property type="match status" value="1"/>
</dbReference>
<evidence type="ECO:0000256" key="3">
    <source>
        <dbReference type="ARBA" id="ARBA00022553"/>
    </source>
</evidence>
<dbReference type="GO" id="GO:0005829">
    <property type="term" value="C:cytosol"/>
    <property type="evidence" value="ECO:0007669"/>
    <property type="project" value="Ensembl"/>
</dbReference>
<keyword evidence="14" id="KW-1185">Reference proteome</keyword>
<dbReference type="InterPro" id="IPR000719">
    <property type="entry name" value="Prot_kinase_dom"/>
</dbReference>
<dbReference type="GO" id="GO:0002430">
    <property type="term" value="P:complement receptor mediated signaling pathway"/>
    <property type="evidence" value="ECO:0007669"/>
    <property type="project" value="Ensembl"/>
</dbReference>
<dbReference type="CDD" id="cd01241">
    <property type="entry name" value="PH_PKB"/>
    <property type="match status" value="1"/>
</dbReference>
<name>A0A8C5SI55_LATLA</name>
<dbReference type="GeneTree" id="ENSGT00940000158752"/>
<dbReference type="GO" id="GO:0045600">
    <property type="term" value="P:positive regulation of fat cell differentiation"/>
    <property type="evidence" value="ECO:0007669"/>
    <property type="project" value="Ensembl"/>
</dbReference>
<dbReference type="GO" id="GO:0036499">
    <property type="term" value="P:PERK-mediated unfolded protein response"/>
    <property type="evidence" value="ECO:0007669"/>
    <property type="project" value="Ensembl"/>
</dbReference>
<dbReference type="GO" id="GO:0110002">
    <property type="term" value="P:regulation of tRNA methylation"/>
    <property type="evidence" value="ECO:0007669"/>
    <property type="project" value="Ensembl"/>
</dbReference>
<feature type="domain" description="PH" evidence="11">
    <location>
        <begin position="5"/>
        <end position="110"/>
    </location>
</feature>
<dbReference type="GO" id="GO:0072656">
    <property type="term" value="P:maintenance of protein location in mitochondrion"/>
    <property type="evidence" value="ECO:0007669"/>
    <property type="project" value="Ensembl"/>
</dbReference>
<dbReference type="GO" id="GO:0002042">
    <property type="term" value="P:cell migration involved in sprouting angiogenesis"/>
    <property type="evidence" value="ECO:0007669"/>
    <property type="project" value="Ensembl"/>
</dbReference>
<dbReference type="GO" id="GO:0045725">
    <property type="term" value="P:positive regulation of glycogen biosynthetic process"/>
    <property type="evidence" value="ECO:0007669"/>
    <property type="project" value="Ensembl"/>
</dbReference>
<dbReference type="GO" id="GO:1904262">
    <property type="term" value="P:negative regulation of TORC1 signaling"/>
    <property type="evidence" value="ECO:0007669"/>
    <property type="project" value="Ensembl"/>
</dbReference>
<dbReference type="Proteomes" id="UP000694406">
    <property type="component" value="Unplaced"/>
</dbReference>
<dbReference type="GO" id="GO:0036416">
    <property type="term" value="P:tRNA stabilization"/>
    <property type="evidence" value="ECO:0007669"/>
    <property type="project" value="Ensembl"/>
</dbReference>
<evidence type="ECO:0000256" key="1">
    <source>
        <dbReference type="ARBA" id="ARBA00006935"/>
    </source>
</evidence>
<dbReference type="PROSITE" id="PS00107">
    <property type="entry name" value="PROTEIN_KINASE_ATP"/>
    <property type="match status" value="1"/>
</dbReference>
<evidence type="ECO:0000313" key="13">
    <source>
        <dbReference type="Ensembl" id="ENSLLTP00000016213.1"/>
    </source>
</evidence>
<dbReference type="AlphaFoldDB" id="A0A8C5SI55"/>
<evidence type="ECO:0000256" key="5">
    <source>
        <dbReference type="ARBA" id="ARBA00022741"/>
    </source>
</evidence>
<dbReference type="GO" id="GO:0045724">
    <property type="term" value="P:positive regulation of cilium assembly"/>
    <property type="evidence" value="ECO:0007669"/>
    <property type="project" value="Ensembl"/>
</dbReference>
<dbReference type="Gene3D" id="1.10.510.10">
    <property type="entry name" value="Transferase(Phosphotransferase) domain 1"/>
    <property type="match status" value="1"/>
</dbReference>
<dbReference type="Gene3D" id="3.30.200.20">
    <property type="entry name" value="Phosphorylase Kinase, domain 1"/>
    <property type="match status" value="1"/>
</dbReference>
<evidence type="ECO:0000256" key="2">
    <source>
        <dbReference type="ARBA" id="ARBA00022527"/>
    </source>
</evidence>
<dbReference type="GO" id="GO:0005886">
    <property type="term" value="C:plasma membrane"/>
    <property type="evidence" value="ECO:0007669"/>
    <property type="project" value="Ensembl"/>
</dbReference>
<dbReference type="InterPro" id="IPR011009">
    <property type="entry name" value="Kinase-like_dom_sf"/>
</dbReference>
<dbReference type="GO" id="GO:0150033">
    <property type="term" value="P:negative regulation of protein localization to lysosome"/>
    <property type="evidence" value="ECO:0007669"/>
    <property type="project" value="Ensembl"/>
</dbReference>
<evidence type="ECO:0000256" key="7">
    <source>
        <dbReference type="ARBA" id="ARBA00022840"/>
    </source>
</evidence>
<dbReference type="SUPFAM" id="SSF56112">
    <property type="entry name" value="Protein kinase-like (PK-like)"/>
    <property type="match status" value="1"/>
</dbReference>
<dbReference type="GO" id="GO:0031982">
    <property type="term" value="C:vesicle"/>
    <property type="evidence" value="ECO:0007669"/>
    <property type="project" value="Ensembl"/>
</dbReference>
<dbReference type="GO" id="GO:0002181">
    <property type="term" value="P:cytoplasmic translation"/>
    <property type="evidence" value="ECO:0007669"/>
    <property type="project" value="Ensembl"/>
</dbReference>
<dbReference type="GO" id="GO:0140052">
    <property type="term" value="P:cellular response to oxidised low-density lipoprotein particle stimulus"/>
    <property type="evidence" value="ECO:0007669"/>
    <property type="project" value="Ensembl"/>
</dbReference>
<dbReference type="GO" id="GO:0005547">
    <property type="term" value="F:phosphatidylinositol-3,4,5-trisphosphate binding"/>
    <property type="evidence" value="ECO:0007669"/>
    <property type="project" value="Ensembl"/>
</dbReference>
<dbReference type="GO" id="GO:0043325">
    <property type="term" value="F:phosphatidylinositol-3,4-bisphosphate binding"/>
    <property type="evidence" value="ECO:0007669"/>
    <property type="project" value="Ensembl"/>
</dbReference>
<dbReference type="GO" id="GO:0006094">
    <property type="term" value="P:gluconeogenesis"/>
    <property type="evidence" value="ECO:0007669"/>
    <property type="project" value="Ensembl"/>
</dbReference>
<dbReference type="FunFam" id="3.30.200.20:FF:000838">
    <property type="entry name" value="Non-specific serine/threonine protein kinase"/>
    <property type="match status" value="1"/>
</dbReference>
<dbReference type="GO" id="GO:0032991">
    <property type="term" value="C:protein-containing complex"/>
    <property type="evidence" value="ECO:0007669"/>
    <property type="project" value="Ensembl"/>
</dbReference>
<gene>
    <name evidence="13" type="primary">AKT1</name>
</gene>
<dbReference type="GO" id="GO:0036444">
    <property type="term" value="P:calcium import into the mitochondrion"/>
    <property type="evidence" value="ECO:0007669"/>
    <property type="project" value="Ensembl"/>
</dbReference>
<dbReference type="GO" id="GO:2000402">
    <property type="term" value="P:negative regulation of lymphocyte migration"/>
    <property type="evidence" value="ECO:0007669"/>
    <property type="project" value="Ensembl"/>
</dbReference>
<dbReference type="PROSITE" id="PS50003">
    <property type="entry name" value="PH_DOMAIN"/>
    <property type="match status" value="1"/>
</dbReference>
<evidence type="ECO:0000256" key="9">
    <source>
        <dbReference type="RuleBase" id="RU000304"/>
    </source>
</evidence>
<dbReference type="GO" id="GO:0005516">
    <property type="term" value="F:calmodulin binding"/>
    <property type="evidence" value="ECO:0007669"/>
    <property type="project" value="Ensembl"/>
</dbReference>
<dbReference type="Ensembl" id="ENSLLTT00000016829.1">
    <property type="protein sequence ID" value="ENSLLTP00000016213.1"/>
    <property type="gene ID" value="ENSLLTG00000007261.1"/>
</dbReference>
<dbReference type="GO" id="GO:0099104">
    <property type="term" value="F:potassium channel activator activity"/>
    <property type="evidence" value="ECO:0007669"/>
    <property type="project" value="Ensembl"/>
</dbReference>
<dbReference type="InterPro" id="IPR017441">
    <property type="entry name" value="Protein_kinase_ATP_BS"/>
</dbReference>
<dbReference type="GO" id="GO:0007173">
    <property type="term" value="P:epidermal growth factor receptor signaling pathway"/>
    <property type="evidence" value="ECO:0007669"/>
    <property type="project" value="Ensembl"/>
</dbReference>
<dbReference type="GO" id="GO:0031397">
    <property type="term" value="P:negative regulation of protein ubiquitination"/>
    <property type="evidence" value="ECO:0007669"/>
    <property type="project" value="Ensembl"/>
</dbReference>
<dbReference type="GO" id="GO:0072350">
    <property type="term" value="P:tricarboxylic acid metabolic process"/>
    <property type="evidence" value="ECO:0007669"/>
    <property type="project" value="Ensembl"/>
</dbReference>
<dbReference type="InterPro" id="IPR001849">
    <property type="entry name" value="PH_domain"/>
</dbReference>
<dbReference type="GO" id="GO:0031146">
    <property type="term" value="P:SCF-dependent proteasomal ubiquitin-dependent protein catabolic process"/>
    <property type="evidence" value="ECO:0007669"/>
    <property type="project" value="Ensembl"/>
</dbReference>
<evidence type="ECO:0000256" key="10">
    <source>
        <dbReference type="SAM" id="MobiDB-lite"/>
    </source>
</evidence>
<dbReference type="GO" id="GO:0001938">
    <property type="term" value="P:positive regulation of endothelial cell proliferation"/>
    <property type="evidence" value="ECO:0007669"/>
    <property type="project" value="Ensembl"/>
</dbReference>
<dbReference type="GO" id="GO:0071889">
    <property type="term" value="F:14-3-3 protein binding"/>
    <property type="evidence" value="ECO:0007669"/>
    <property type="project" value="Ensembl"/>
</dbReference>
<dbReference type="GO" id="GO:0061512">
    <property type="term" value="P:protein localization to cilium"/>
    <property type="evidence" value="ECO:0007669"/>
    <property type="project" value="Ensembl"/>
</dbReference>
<dbReference type="GO" id="GO:0046326">
    <property type="term" value="P:positive regulation of D-glucose import"/>
    <property type="evidence" value="ECO:0007669"/>
    <property type="project" value="Ensembl"/>
</dbReference>
<dbReference type="GO" id="GO:0071277">
    <property type="term" value="P:cellular response to calcium ion"/>
    <property type="evidence" value="ECO:0007669"/>
    <property type="project" value="Ensembl"/>
</dbReference>
<dbReference type="GO" id="GO:0106004">
    <property type="term" value="P:tRNA (guanine-N7)-methylation"/>
    <property type="evidence" value="ECO:0007669"/>
    <property type="project" value="Ensembl"/>
</dbReference>
<dbReference type="InterPro" id="IPR008271">
    <property type="entry name" value="Ser/Thr_kinase_AS"/>
</dbReference>
<dbReference type="GO" id="GO:1903384">
    <property type="term" value="P:negative regulation of hydrogen peroxide-induced neuron intrinsic apoptotic signaling pathway"/>
    <property type="evidence" value="ECO:0007669"/>
    <property type="project" value="Ensembl"/>
</dbReference>
<dbReference type="GO" id="GO:0006413">
    <property type="term" value="P:translational initiation"/>
    <property type="evidence" value="ECO:0007669"/>
    <property type="project" value="Ensembl"/>
</dbReference>
<evidence type="ECO:0000256" key="4">
    <source>
        <dbReference type="ARBA" id="ARBA00022679"/>
    </source>
</evidence>
<dbReference type="GO" id="GO:0034123">
    <property type="term" value="P:positive regulation of toll-like receptor signaling pathway"/>
    <property type="evidence" value="ECO:0007669"/>
    <property type="project" value="Ensembl"/>
</dbReference>
<dbReference type="GO" id="GO:1903078">
    <property type="term" value="P:positive regulation of protein localization to plasma membrane"/>
    <property type="evidence" value="ECO:0007669"/>
    <property type="project" value="Ensembl"/>
</dbReference>
<dbReference type="SMART" id="SM00233">
    <property type="entry name" value="PH"/>
    <property type="match status" value="1"/>
</dbReference>
<dbReference type="GO" id="GO:0005783">
    <property type="term" value="C:endoplasmic reticulum"/>
    <property type="evidence" value="ECO:0007669"/>
    <property type="project" value="GOC"/>
</dbReference>
<dbReference type="PANTHER" id="PTHR24351">
    <property type="entry name" value="RIBOSOMAL PROTEIN S6 KINASE"/>
    <property type="match status" value="1"/>
</dbReference>
<dbReference type="GO" id="GO:0034198">
    <property type="term" value="P:cellular response to amino acid starvation"/>
    <property type="evidence" value="ECO:0007669"/>
    <property type="project" value="Ensembl"/>
</dbReference>
<protein>
    <submittedName>
        <fullName evidence="13">AKT serine/threonine kinase 1</fullName>
    </submittedName>
</protein>
<dbReference type="GO" id="GO:0030307">
    <property type="term" value="P:positive regulation of cell growth"/>
    <property type="evidence" value="ECO:0007669"/>
    <property type="project" value="Ensembl"/>
</dbReference>
<dbReference type="GO" id="GO:0006607">
    <property type="term" value="P:NLS-bearing protein import into nucleus"/>
    <property type="evidence" value="ECO:0007669"/>
    <property type="project" value="Ensembl"/>
</dbReference>
<dbReference type="GO" id="GO:0001649">
    <property type="term" value="P:osteoblast differentiation"/>
    <property type="evidence" value="ECO:0007669"/>
    <property type="project" value="Ensembl"/>
</dbReference>
<feature type="region of interest" description="Disordered" evidence="10">
    <location>
        <begin position="115"/>
        <end position="136"/>
    </location>
</feature>
<keyword evidence="4" id="KW-0808">Transferase</keyword>
<dbReference type="GO" id="GO:0035655">
    <property type="term" value="P:interleukin-18-mediated signaling pathway"/>
    <property type="evidence" value="ECO:0007669"/>
    <property type="project" value="Ensembl"/>
</dbReference>
<dbReference type="Gene3D" id="2.30.29.30">
    <property type="entry name" value="Pleckstrin-homology domain (PH domain)/Phosphotyrosine-binding domain (PTB)"/>
    <property type="match status" value="1"/>
</dbReference>
<dbReference type="GO" id="GO:0030235">
    <property type="term" value="F:nitric-oxide synthase regulator activity"/>
    <property type="evidence" value="ECO:0007669"/>
    <property type="project" value="Ensembl"/>
</dbReference>
<dbReference type="GO" id="GO:0045947">
    <property type="term" value="P:negative regulation of translational initiation"/>
    <property type="evidence" value="ECO:0007669"/>
    <property type="project" value="Ensembl"/>
</dbReference>
<dbReference type="GO" id="GO:0048009">
    <property type="term" value="P:insulin-like growth factor receptor signaling pathway"/>
    <property type="evidence" value="ECO:0007669"/>
    <property type="project" value="Ensembl"/>
</dbReference>
<dbReference type="Pfam" id="PF00069">
    <property type="entry name" value="Pkinase"/>
    <property type="match status" value="1"/>
</dbReference>
<dbReference type="GO" id="GO:0010748">
    <property type="term" value="P:negative regulation of long-chain fatty acid import across plasma membrane"/>
    <property type="evidence" value="ECO:0007669"/>
    <property type="project" value="Ensembl"/>
</dbReference>
<keyword evidence="2 9" id="KW-0723">Serine/threonine-protein kinase</keyword>
<dbReference type="GO" id="GO:0034142">
    <property type="term" value="P:toll-like receptor 4 signaling pathway"/>
    <property type="evidence" value="ECO:0007669"/>
    <property type="project" value="Ensembl"/>
</dbReference>
<dbReference type="GO" id="GO:0006888">
    <property type="term" value="P:endoplasmic reticulum to Golgi vesicle-mediated transport"/>
    <property type="evidence" value="ECO:0007669"/>
    <property type="project" value="Ensembl"/>
</dbReference>
<dbReference type="GO" id="GO:0048661">
    <property type="term" value="P:positive regulation of smooth muscle cell proliferation"/>
    <property type="evidence" value="ECO:0007669"/>
    <property type="project" value="Ensembl"/>
</dbReference>
<dbReference type="GO" id="GO:1904263">
    <property type="term" value="P:positive regulation of TORC1 signaling"/>
    <property type="evidence" value="ECO:0007669"/>
    <property type="project" value="Ensembl"/>
</dbReference>
<dbReference type="GO" id="GO:0005739">
    <property type="term" value="C:mitochondrion"/>
    <property type="evidence" value="ECO:0007669"/>
    <property type="project" value="Ensembl"/>
</dbReference>
<feature type="binding site" evidence="8">
    <location>
        <position position="191"/>
    </location>
    <ligand>
        <name>ATP</name>
        <dbReference type="ChEBI" id="CHEBI:30616"/>
    </ligand>
</feature>
<keyword evidence="3" id="KW-0597">Phosphoprotein</keyword>
<sequence>QRDLIIIEEKELEKTTKYKYIKTWRPRYFLLKNDGTFIGYKERPQDVDQRESPLNNFSVCQCQLMKTERPKPNTFIIRCLQWTTVIERTFHVETPEEREEWTKAIQTVADSLKKQEEENMDFRSGSPSDNSGAEEMEISMTKPKHKVTMNEFEYLKLLGKGTFGKVILVKEKATGRYYAMKILKKEVIVAKDEVAHTLTENRVLQNSRHPFLTALKYSFQTHDRLCFVMEYANGGELFFHLSRERVFSEDRARFYGAEIVSALDYLHSEKNVVYRDLKLENLMLDKDGHIKITDFGLCKEGIKDGATMKTFCGTPEYLAPEVLEDNDYGRAVDWWGLGVVMYEMMCGRLPFYNQDHEKLFELILMEEIRFPRTLSPEAKSLLSVVEFNFFYYWLYGRGLVGMAGKDTIKSPIRGGIGWFSELLKISATSSAMNILRKAYIINRKIIIVASKQTYIHIMTMGRQKSSRSRSNF</sequence>
<keyword evidence="5 8" id="KW-0547">Nucleotide-binding</keyword>
<dbReference type="SMART" id="SM00220">
    <property type="entry name" value="S_TKc"/>
    <property type="match status" value="1"/>
</dbReference>
<dbReference type="FunFam" id="2.30.29.30:FF:000027">
    <property type="entry name" value="Non-specific serine/threonine protein kinase"/>
    <property type="match status" value="1"/>
</dbReference>
<dbReference type="PROSITE" id="PS00108">
    <property type="entry name" value="PROTEIN_KINASE_ST"/>
    <property type="match status" value="1"/>
</dbReference>
<accession>A0A8C5SI55</accession>
<organism evidence="13 14">
    <name type="scientific">Laticauda laticaudata</name>
    <name type="common">Blue-ringed sea krait</name>
    <name type="synonym">Blue-lipped sea krait</name>
    <dbReference type="NCBI Taxonomy" id="8630"/>
    <lineage>
        <taxon>Eukaryota</taxon>
        <taxon>Metazoa</taxon>
        <taxon>Chordata</taxon>
        <taxon>Craniata</taxon>
        <taxon>Vertebrata</taxon>
        <taxon>Euteleostomi</taxon>
        <taxon>Lepidosauria</taxon>
        <taxon>Squamata</taxon>
        <taxon>Bifurcata</taxon>
        <taxon>Unidentata</taxon>
        <taxon>Episquamata</taxon>
        <taxon>Toxicofera</taxon>
        <taxon>Serpentes</taxon>
        <taxon>Colubroidea</taxon>
        <taxon>Elapidae</taxon>
        <taxon>Laticaudinae</taxon>
        <taxon>Laticauda</taxon>
    </lineage>
</organism>
<dbReference type="GO" id="GO:0035519">
    <property type="term" value="P:protein K29-linked ubiquitination"/>
    <property type="evidence" value="ECO:0007669"/>
    <property type="project" value="Ensembl"/>
</dbReference>
<keyword evidence="7 8" id="KW-0067">ATP-binding</keyword>
<dbReference type="GO" id="GO:0034405">
    <property type="term" value="P:response to fluid shear stress"/>
    <property type="evidence" value="ECO:0007669"/>
    <property type="project" value="Ensembl"/>
</dbReference>
<dbReference type="GO" id="GO:0008286">
    <property type="term" value="P:insulin receptor signaling pathway"/>
    <property type="evidence" value="ECO:0007669"/>
    <property type="project" value="Ensembl"/>
</dbReference>
<dbReference type="GO" id="GO:0160049">
    <property type="term" value="P:negative regulation of cGAS/STING signaling pathway"/>
    <property type="evidence" value="ECO:0007669"/>
    <property type="project" value="Ensembl"/>
</dbReference>
<dbReference type="GO" id="GO:0043491">
    <property type="term" value="P:phosphatidylinositol 3-kinase/protein kinase B signal transduction"/>
    <property type="evidence" value="ECO:0007669"/>
    <property type="project" value="Ensembl"/>
</dbReference>
<dbReference type="GO" id="GO:1990090">
    <property type="term" value="P:cellular response to nerve growth factor stimulus"/>
    <property type="evidence" value="ECO:0007669"/>
    <property type="project" value="Ensembl"/>
</dbReference>
<comment type="similarity">
    <text evidence="1">Belongs to the protein kinase superfamily. AGC Ser/Thr protein kinase family. RAC subfamily.</text>
</comment>
<dbReference type="GO" id="GO:0060627">
    <property type="term" value="P:regulation of vesicle-mediated transport"/>
    <property type="evidence" value="ECO:0007669"/>
    <property type="project" value="Ensembl"/>
</dbReference>
<dbReference type="GO" id="GO:0045429">
    <property type="term" value="P:positive regulation of nitric oxide biosynthetic process"/>
    <property type="evidence" value="ECO:0007669"/>
    <property type="project" value="Ensembl"/>
</dbReference>
<dbReference type="InterPro" id="IPR011993">
    <property type="entry name" value="PH-like_dom_sf"/>
</dbReference>
<evidence type="ECO:0000256" key="6">
    <source>
        <dbReference type="ARBA" id="ARBA00022777"/>
    </source>
</evidence>
<reference evidence="13" key="1">
    <citation type="submission" date="2025-08" db="UniProtKB">
        <authorList>
            <consortium name="Ensembl"/>
        </authorList>
    </citation>
    <scope>IDENTIFICATION</scope>
</reference>
<dbReference type="GO" id="GO:0140896">
    <property type="term" value="P:cGAS/STING signaling pathway"/>
    <property type="evidence" value="ECO:0007669"/>
    <property type="project" value="Ensembl"/>
</dbReference>